<reference evidence="2" key="1">
    <citation type="submission" date="2021-02" db="EMBL/GenBank/DDBJ databases">
        <authorList>
            <person name="Nowell W R."/>
        </authorList>
    </citation>
    <scope>NUCLEOTIDE SEQUENCE</scope>
</reference>
<dbReference type="Proteomes" id="UP000682733">
    <property type="component" value="Unassembled WGS sequence"/>
</dbReference>
<organism evidence="2 4">
    <name type="scientific">Didymodactylos carnosus</name>
    <dbReference type="NCBI Taxonomy" id="1234261"/>
    <lineage>
        <taxon>Eukaryota</taxon>
        <taxon>Metazoa</taxon>
        <taxon>Spiralia</taxon>
        <taxon>Gnathifera</taxon>
        <taxon>Rotifera</taxon>
        <taxon>Eurotatoria</taxon>
        <taxon>Bdelloidea</taxon>
        <taxon>Philodinida</taxon>
        <taxon>Philodinidae</taxon>
        <taxon>Didymodactylos</taxon>
    </lineage>
</organism>
<evidence type="ECO:0000313" key="3">
    <source>
        <dbReference type="EMBL" id="CAF4246682.1"/>
    </source>
</evidence>
<evidence type="ECO:0000259" key="1">
    <source>
        <dbReference type="Pfam" id="PF10551"/>
    </source>
</evidence>
<protein>
    <recommendedName>
        <fullName evidence="1">MULE transposase domain-containing protein</fullName>
    </recommendedName>
</protein>
<dbReference type="Pfam" id="PF10551">
    <property type="entry name" value="MULE"/>
    <property type="match status" value="1"/>
</dbReference>
<dbReference type="PANTHER" id="PTHR47160">
    <property type="entry name" value="PUTATIVE-RELATED"/>
    <property type="match status" value="1"/>
</dbReference>
<sequence>MIKYRIERHQTESISWKCGEYGCPGRLNSLKDYTKPDLKTSHSHGPDPERLAVEKVVVDMRKRCGRQLPYAAFQASSQVVTDPQIAAAIPSFESLRSTLYRHKGNKNEPSTPTSLRNLCIPDKYGKLCTGENFLQIQSSGYVVLATEHGLHLLFNATEVHVDGNFKVAPTLQAGGTPLFTQLFSFFGLFHNKILPLAFVFFNGKSKKKYSKLLRCLKDKAFALVMLFAPDKIVLDFETGLVPAIQDEFPLSEIIGCNFHFNQALYRNLQNLGLQQEYVDDEAVENINVYGQDRRTNNDVESWHSKLSRLLQTQPTVWRLIETHQAQYVLVQHDIERLRAGTYKGRKNLKYQKLNRTVQRMTDNFNLGLTQPLDFVLAIGRCFAAAKRA</sequence>
<dbReference type="PANTHER" id="PTHR47160:SF5">
    <property type="entry name" value="MULE TRANSPOSASE DOMAIN-CONTAINING PROTEIN"/>
    <property type="match status" value="1"/>
</dbReference>
<proteinExistence type="predicted"/>
<dbReference type="EMBL" id="CAJOBA010051628">
    <property type="protein sequence ID" value="CAF4246682.1"/>
    <property type="molecule type" value="Genomic_DNA"/>
</dbReference>
<gene>
    <name evidence="2" type="ORF">OVA965_LOCUS34881</name>
    <name evidence="3" type="ORF">TMI583_LOCUS35826</name>
</gene>
<accession>A0A8S2FFC7</accession>
<evidence type="ECO:0000313" key="2">
    <source>
        <dbReference type="EMBL" id="CAF1452173.1"/>
    </source>
</evidence>
<evidence type="ECO:0000313" key="4">
    <source>
        <dbReference type="Proteomes" id="UP000677228"/>
    </source>
</evidence>
<feature type="domain" description="MULE transposase" evidence="1">
    <location>
        <begin position="180"/>
        <end position="262"/>
    </location>
</feature>
<comment type="caution">
    <text evidence="2">The sequence shown here is derived from an EMBL/GenBank/DDBJ whole genome shotgun (WGS) entry which is preliminary data.</text>
</comment>
<dbReference type="Proteomes" id="UP000677228">
    <property type="component" value="Unassembled WGS sequence"/>
</dbReference>
<name>A0A8S2FFC7_9BILA</name>
<dbReference type="InterPro" id="IPR018289">
    <property type="entry name" value="MULE_transposase_dom"/>
</dbReference>
<dbReference type="EMBL" id="CAJNOK010029789">
    <property type="protein sequence ID" value="CAF1452173.1"/>
    <property type="molecule type" value="Genomic_DNA"/>
</dbReference>
<dbReference type="AlphaFoldDB" id="A0A8S2FFC7"/>